<evidence type="ECO:0000313" key="3">
    <source>
        <dbReference type="Proteomes" id="UP000253034"/>
    </source>
</evidence>
<dbReference type="InterPro" id="IPR029058">
    <property type="entry name" value="AB_hydrolase_fold"/>
</dbReference>
<feature type="domain" description="AB hydrolase-1" evidence="1">
    <location>
        <begin position="22"/>
        <end position="147"/>
    </location>
</feature>
<name>A0A369BID5_9FIRM</name>
<dbReference type="AlphaFoldDB" id="A0A369BID5"/>
<proteinExistence type="predicted"/>
<dbReference type="SUPFAM" id="SSF53474">
    <property type="entry name" value="alpha/beta-Hydrolases"/>
    <property type="match status" value="1"/>
</dbReference>
<dbReference type="Pfam" id="PF00561">
    <property type="entry name" value="Abhydrolase_1"/>
    <property type="match status" value="1"/>
</dbReference>
<dbReference type="InterPro" id="IPR000073">
    <property type="entry name" value="AB_hydrolase_1"/>
</dbReference>
<dbReference type="GO" id="GO:0016020">
    <property type="term" value="C:membrane"/>
    <property type="evidence" value="ECO:0007669"/>
    <property type="project" value="TreeGrafter"/>
</dbReference>
<dbReference type="Gene3D" id="3.40.50.1820">
    <property type="entry name" value="alpha/beta hydrolase"/>
    <property type="match status" value="1"/>
</dbReference>
<gene>
    <name evidence="2" type="ORF">DFR58_102274</name>
</gene>
<dbReference type="Proteomes" id="UP000253034">
    <property type="component" value="Unassembled WGS sequence"/>
</dbReference>
<protein>
    <submittedName>
        <fullName evidence="2">Pimeloyl-ACP methyl ester carboxylesterase</fullName>
    </submittedName>
</protein>
<dbReference type="PANTHER" id="PTHR43798:SF33">
    <property type="entry name" value="HYDROLASE, PUTATIVE (AFU_ORTHOLOGUE AFUA_2G14860)-RELATED"/>
    <property type="match status" value="1"/>
</dbReference>
<accession>A0A369BID5</accession>
<dbReference type="OrthoDB" id="9775557at2"/>
<dbReference type="PANTHER" id="PTHR43798">
    <property type="entry name" value="MONOACYLGLYCEROL LIPASE"/>
    <property type="match status" value="1"/>
</dbReference>
<dbReference type="RefSeq" id="WP_114296306.1">
    <property type="nucleotide sequence ID" value="NZ_QPJT01000002.1"/>
</dbReference>
<evidence type="ECO:0000259" key="1">
    <source>
        <dbReference type="Pfam" id="PF00561"/>
    </source>
</evidence>
<organism evidence="2 3">
    <name type="scientific">Anaerobacterium chartisolvens</name>
    <dbReference type="NCBI Taxonomy" id="1297424"/>
    <lineage>
        <taxon>Bacteria</taxon>
        <taxon>Bacillati</taxon>
        <taxon>Bacillota</taxon>
        <taxon>Clostridia</taxon>
        <taxon>Eubacteriales</taxon>
        <taxon>Oscillospiraceae</taxon>
        <taxon>Anaerobacterium</taxon>
    </lineage>
</organism>
<evidence type="ECO:0000313" key="2">
    <source>
        <dbReference type="EMBL" id="RCX20197.1"/>
    </source>
</evidence>
<reference evidence="2 3" key="1">
    <citation type="submission" date="2018-07" db="EMBL/GenBank/DDBJ databases">
        <title>Genomic Encyclopedia of Type Strains, Phase IV (KMG-IV): sequencing the most valuable type-strain genomes for metagenomic binning, comparative biology and taxonomic classification.</title>
        <authorList>
            <person name="Goeker M."/>
        </authorList>
    </citation>
    <scope>NUCLEOTIDE SEQUENCE [LARGE SCALE GENOMIC DNA]</scope>
    <source>
        <strain evidence="2 3">DSM 27016</strain>
    </source>
</reference>
<keyword evidence="3" id="KW-1185">Reference proteome</keyword>
<dbReference type="EMBL" id="QPJT01000002">
    <property type="protein sequence ID" value="RCX20197.1"/>
    <property type="molecule type" value="Genomic_DNA"/>
</dbReference>
<comment type="caution">
    <text evidence="2">The sequence shown here is derived from an EMBL/GenBank/DDBJ whole genome shotgun (WGS) entry which is preliminary data.</text>
</comment>
<dbReference type="InterPro" id="IPR050266">
    <property type="entry name" value="AB_hydrolase_sf"/>
</dbReference>
<sequence>MKAKICDFEMNYEISGNETGDWLVLIHGLAGSIRCWKYQLEDFNSHFRVLSLDMVGHGESTGSSAERYSGQIAANHIRMLMDKLGIEKAHMLALSLGAIIQQYFCEMFPERIISVVYVSPATKNSFLIKIINGFFDKVFLKVFSKNAYLKIMGNLMLPGKIQEKSRKIFIRETMRMDDEEFFKWWKMAMSDNCYDHLTPSCLPALIVAGEKDICFYNDAVLLSKKYKNSDFRVIKDCGHVIIFQKREEFNALVIEYIKSFEGCKESREEAETSDEKYRQDKIA</sequence>